<dbReference type="Gene3D" id="3.30.565.10">
    <property type="entry name" value="Histidine kinase-like ATPase, C-terminal domain"/>
    <property type="match status" value="1"/>
</dbReference>
<evidence type="ECO:0000256" key="2">
    <source>
        <dbReference type="ARBA" id="ARBA00004651"/>
    </source>
</evidence>
<keyword evidence="4" id="KW-1003">Cell membrane</keyword>
<dbReference type="InterPro" id="IPR011712">
    <property type="entry name" value="Sig_transdc_His_kin_sub3_dim/P"/>
</dbReference>
<keyword evidence="18" id="KW-1185">Reference proteome</keyword>
<dbReference type="InterPro" id="IPR017171">
    <property type="entry name" value="Sig_transdc_His_kinase_MctS"/>
</dbReference>
<dbReference type="EMBL" id="QBKS01000001">
    <property type="protein sequence ID" value="PTX55948.1"/>
    <property type="molecule type" value="Genomic_DNA"/>
</dbReference>
<dbReference type="PANTHER" id="PTHR24421">
    <property type="entry name" value="NITRATE/NITRITE SENSOR PROTEIN NARX-RELATED"/>
    <property type="match status" value="1"/>
</dbReference>
<evidence type="ECO:0000256" key="3">
    <source>
        <dbReference type="ARBA" id="ARBA00012438"/>
    </source>
</evidence>
<dbReference type="Proteomes" id="UP000243978">
    <property type="component" value="Unassembled WGS sequence"/>
</dbReference>
<feature type="domain" description="Histidine kinase" evidence="16">
    <location>
        <begin position="266"/>
        <end position="458"/>
    </location>
</feature>
<proteinExistence type="predicted"/>
<evidence type="ECO:0000256" key="9">
    <source>
        <dbReference type="ARBA" id="ARBA00022777"/>
    </source>
</evidence>
<evidence type="ECO:0000256" key="13">
    <source>
        <dbReference type="ARBA" id="ARBA00023136"/>
    </source>
</evidence>
<comment type="catalytic activity">
    <reaction evidence="1">
        <text>ATP + protein L-histidine = ADP + protein N-phospho-L-histidine.</text>
        <dbReference type="EC" id="2.7.13.3"/>
    </reaction>
</comment>
<comment type="caution">
    <text evidence="17">The sequence shown here is derived from an EMBL/GenBank/DDBJ whole genome shotgun (WGS) entry which is preliminary data.</text>
</comment>
<dbReference type="Pfam" id="PF02518">
    <property type="entry name" value="HATPase_c"/>
    <property type="match status" value="1"/>
</dbReference>
<dbReference type="PIRSF" id="PIRSF037314">
    <property type="entry name" value="STHK_MctS"/>
    <property type="match status" value="1"/>
</dbReference>
<dbReference type="InterPro" id="IPR033480">
    <property type="entry name" value="sCache_2"/>
</dbReference>
<sequence length="475" mass="52704">MASRAQTWRDSIRLSYGQKITLLATLPLILAVGAIAWIVANQSRQLAENEISQLEARLIETKKEELRNYVTQARNGFYYIYGNAAPDDETAKQRVANILSAMIYGEEGFFFVYDYDGRAIVHPRQTDYINQDLSGLTDSLGTPVVDPLIEIARGGAGYHTFLWPKPSTGEEAMMVAYVTGFQSWQWAVGTGVFIDDVLASVASARAETQARIERTFVYIVLITILALLGVFITGLLLNLRERRLADAKLRALTERIIDTQEEERGRVARELHDSISQILVGIRYTLELARKRVMSGDVKASQSLDKGIGGLTEAIHEVRRISSDLRPGVLDDLGLGPALKSLVDAFAERTGIETEFQTVVFRNRLDKDAKIALYRIAQEALTNVERHAEASRVTIEVSGHRQGATMRVQDNGRGIDSDRSSGLGLRNMQERIDQLGGTLRVLSSQDGTIIEASVPLSHMLSPKTERDPKTTRKSA</sequence>
<evidence type="ECO:0000256" key="6">
    <source>
        <dbReference type="ARBA" id="ARBA00022679"/>
    </source>
</evidence>
<dbReference type="GO" id="GO:0046983">
    <property type="term" value="F:protein dimerization activity"/>
    <property type="evidence" value="ECO:0007669"/>
    <property type="project" value="InterPro"/>
</dbReference>
<dbReference type="SMART" id="SM01049">
    <property type="entry name" value="Cache_2"/>
    <property type="match status" value="1"/>
</dbReference>
<dbReference type="Pfam" id="PF17200">
    <property type="entry name" value="sCache_2"/>
    <property type="match status" value="1"/>
</dbReference>
<dbReference type="InterPro" id="IPR003594">
    <property type="entry name" value="HATPase_dom"/>
</dbReference>
<dbReference type="Gene3D" id="3.30.450.20">
    <property type="entry name" value="PAS domain"/>
    <property type="match status" value="1"/>
</dbReference>
<dbReference type="GO" id="GO:0005886">
    <property type="term" value="C:plasma membrane"/>
    <property type="evidence" value="ECO:0007669"/>
    <property type="project" value="UniProtKB-SubCell"/>
</dbReference>
<dbReference type="EC" id="2.7.13.3" evidence="3"/>
<gene>
    <name evidence="17" type="ORF">C8N43_0597</name>
</gene>
<keyword evidence="12" id="KW-0902">Two-component regulatory system</keyword>
<evidence type="ECO:0000256" key="11">
    <source>
        <dbReference type="ARBA" id="ARBA00022989"/>
    </source>
</evidence>
<keyword evidence="6" id="KW-0808">Transferase</keyword>
<keyword evidence="5" id="KW-0597">Phosphoprotein</keyword>
<keyword evidence="7 15" id="KW-0812">Transmembrane</keyword>
<evidence type="ECO:0000259" key="16">
    <source>
        <dbReference type="PROSITE" id="PS50109"/>
    </source>
</evidence>
<dbReference type="InterPro" id="IPR050482">
    <property type="entry name" value="Sensor_HK_TwoCompSys"/>
</dbReference>
<evidence type="ECO:0000256" key="4">
    <source>
        <dbReference type="ARBA" id="ARBA00022475"/>
    </source>
</evidence>
<feature type="transmembrane region" description="Helical" evidence="15">
    <location>
        <begin position="216"/>
        <end position="239"/>
    </location>
</feature>
<evidence type="ECO:0000313" key="18">
    <source>
        <dbReference type="Proteomes" id="UP000243978"/>
    </source>
</evidence>
<evidence type="ECO:0000256" key="5">
    <source>
        <dbReference type="ARBA" id="ARBA00022553"/>
    </source>
</evidence>
<feature type="transmembrane region" description="Helical" evidence="15">
    <location>
        <begin position="20"/>
        <end position="40"/>
    </location>
</feature>
<protein>
    <recommendedName>
        <fullName evidence="3">histidine kinase</fullName>
        <ecNumber evidence="3">2.7.13.3</ecNumber>
    </recommendedName>
</protein>
<dbReference type="InterPro" id="IPR005467">
    <property type="entry name" value="His_kinase_dom"/>
</dbReference>
<keyword evidence="13 15" id="KW-0472">Membrane</keyword>
<dbReference type="GO" id="GO:0005524">
    <property type="term" value="F:ATP binding"/>
    <property type="evidence" value="ECO:0007669"/>
    <property type="project" value="UniProtKB-KW"/>
</dbReference>
<keyword evidence="11 15" id="KW-1133">Transmembrane helix</keyword>
<dbReference type="PROSITE" id="PS50109">
    <property type="entry name" value="HIS_KIN"/>
    <property type="match status" value="1"/>
</dbReference>
<dbReference type="SUPFAM" id="SSF55874">
    <property type="entry name" value="ATPase domain of HSP90 chaperone/DNA topoisomerase II/histidine kinase"/>
    <property type="match status" value="1"/>
</dbReference>
<evidence type="ECO:0000256" key="1">
    <source>
        <dbReference type="ARBA" id="ARBA00000085"/>
    </source>
</evidence>
<evidence type="ECO:0000256" key="15">
    <source>
        <dbReference type="SAM" id="Phobius"/>
    </source>
</evidence>
<accession>A0A2T6BIR8</accession>
<evidence type="ECO:0000256" key="14">
    <source>
        <dbReference type="SAM" id="MobiDB-lite"/>
    </source>
</evidence>
<dbReference type="SMART" id="SM00387">
    <property type="entry name" value="HATPase_c"/>
    <property type="match status" value="1"/>
</dbReference>
<keyword evidence="9 17" id="KW-0418">Kinase</keyword>
<feature type="compositionally biased region" description="Basic and acidic residues" evidence="14">
    <location>
        <begin position="463"/>
        <end position="475"/>
    </location>
</feature>
<evidence type="ECO:0000313" key="17">
    <source>
        <dbReference type="EMBL" id="PTX55948.1"/>
    </source>
</evidence>
<keyword evidence="10" id="KW-0067">ATP-binding</keyword>
<name>A0A2T6BIR8_9RHOB</name>
<comment type="subcellular location">
    <subcellularLocation>
        <location evidence="2">Cell membrane</location>
        <topology evidence="2">Multi-pass membrane protein</topology>
    </subcellularLocation>
</comment>
<evidence type="ECO:0000256" key="7">
    <source>
        <dbReference type="ARBA" id="ARBA00022692"/>
    </source>
</evidence>
<dbReference type="Pfam" id="PF07730">
    <property type="entry name" value="HisKA_3"/>
    <property type="match status" value="1"/>
</dbReference>
<dbReference type="AlphaFoldDB" id="A0A2T6BIR8"/>
<reference evidence="17 18" key="1">
    <citation type="submission" date="2018-04" db="EMBL/GenBank/DDBJ databases">
        <title>Genomic Encyclopedia of Archaeal and Bacterial Type Strains, Phase II (KMG-II): from individual species to whole genera.</title>
        <authorList>
            <person name="Goeker M."/>
        </authorList>
    </citation>
    <scope>NUCLEOTIDE SEQUENCE [LARGE SCALE GENOMIC DNA]</scope>
    <source>
        <strain evidence="17 18">DSM 100977</strain>
    </source>
</reference>
<dbReference type="CDD" id="cd16917">
    <property type="entry name" value="HATPase_UhpB-NarQ-NarX-like"/>
    <property type="match status" value="1"/>
</dbReference>
<dbReference type="GO" id="GO:0000155">
    <property type="term" value="F:phosphorelay sensor kinase activity"/>
    <property type="evidence" value="ECO:0007669"/>
    <property type="project" value="InterPro"/>
</dbReference>
<keyword evidence="8" id="KW-0547">Nucleotide-binding</keyword>
<dbReference type="InterPro" id="IPR036890">
    <property type="entry name" value="HATPase_C_sf"/>
</dbReference>
<evidence type="ECO:0000256" key="10">
    <source>
        <dbReference type="ARBA" id="ARBA00022840"/>
    </source>
</evidence>
<organism evidence="17 18">
    <name type="scientific">Litoreibacter ponti</name>
    <dbReference type="NCBI Taxonomy" id="1510457"/>
    <lineage>
        <taxon>Bacteria</taxon>
        <taxon>Pseudomonadati</taxon>
        <taxon>Pseudomonadota</taxon>
        <taxon>Alphaproteobacteria</taxon>
        <taxon>Rhodobacterales</taxon>
        <taxon>Roseobacteraceae</taxon>
        <taxon>Litoreibacter</taxon>
    </lineage>
</organism>
<dbReference type="PANTHER" id="PTHR24421:SF10">
    <property type="entry name" value="NITRATE_NITRITE SENSOR PROTEIN NARQ"/>
    <property type="match status" value="1"/>
</dbReference>
<evidence type="ECO:0000256" key="8">
    <source>
        <dbReference type="ARBA" id="ARBA00022741"/>
    </source>
</evidence>
<evidence type="ECO:0000256" key="12">
    <source>
        <dbReference type="ARBA" id="ARBA00023012"/>
    </source>
</evidence>
<dbReference type="Gene3D" id="1.20.5.1930">
    <property type="match status" value="1"/>
</dbReference>
<feature type="region of interest" description="Disordered" evidence="14">
    <location>
        <begin position="456"/>
        <end position="475"/>
    </location>
</feature>